<dbReference type="Gene3D" id="3.10.180.10">
    <property type="entry name" value="2,3-Dihydroxybiphenyl 1,2-Dioxygenase, domain 1"/>
    <property type="match status" value="1"/>
</dbReference>
<dbReference type="Pfam" id="PF06983">
    <property type="entry name" value="3-dmu-9_3-mt"/>
    <property type="match status" value="1"/>
</dbReference>
<reference evidence="3 4" key="1">
    <citation type="journal article" date="2019" name="Int. J. Syst. Evol. Microbiol.">
        <title>The Global Catalogue of Microorganisms (GCM) 10K type strain sequencing project: providing services to taxonomists for standard genome sequencing and annotation.</title>
        <authorList>
            <consortium name="The Broad Institute Genomics Platform"/>
            <consortium name="The Broad Institute Genome Sequencing Center for Infectious Disease"/>
            <person name="Wu L."/>
            <person name="Ma J."/>
        </authorList>
    </citation>
    <scope>NUCLEOTIDE SEQUENCE [LARGE SCALE GENOMIC DNA]</scope>
    <source>
        <strain evidence="3 4">JCM 16022</strain>
    </source>
</reference>
<evidence type="ECO:0000259" key="2">
    <source>
        <dbReference type="Pfam" id="PF06983"/>
    </source>
</evidence>
<dbReference type="CDD" id="cd06588">
    <property type="entry name" value="PhnB_like"/>
    <property type="match status" value="1"/>
</dbReference>
<evidence type="ECO:0000313" key="3">
    <source>
        <dbReference type="EMBL" id="GAA2143751.1"/>
    </source>
</evidence>
<feature type="domain" description="PhnB-like" evidence="2">
    <location>
        <begin position="23"/>
        <end position="137"/>
    </location>
</feature>
<comment type="caution">
    <text evidence="3">The sequence shown here is derived from an EMBL/GenBank/DDBJ whole genome shotgun (WGS) entry which is preliminary data.</text>
</comment>
<accession>A0ABN2ZKQ8</accession>
<sequence>MVCTDERRESMLGPDPKESAMTSISPCLWFDDNLEEAMEFYTKIFPDSEITDVSRYGEAGPGEPGKVMAGEWVLDGQTFRGINGGPMYAGFTETISFSVSCTDQSEVDYYWDNLVAGGEESMCGWLKDRFGLSWQIVPTRLYELLSDPDPARSQAAMQAMLGQRKIVIAELEAAAAHA</sequence>
<feature type="compositionally biased region" description="Basic and acidic residues" evidence="1">
    <location>
        <begin position="1"/>
        <end position="18"/>
    </location>
</feature>
<protein>
    <submittedName>
        <fullName evidence="3">VOC family protein</fullName>
    </submittedName>
</protein>
<dbReference type="SUPFAM" id="SSF54593">
    <property type="entry name" value="Glyoxalase/Bleomycin resistance protein/Dihydroxybiphenyl dioxygenase"/>
    <property type="match status" value="1"/>
</dbReference>
<dbReference type="Proteomes" id="UP001501771">
    <property type="component" value="Unassembled WGS sequence"/>
</dbReference>
<dbReference type="PANTHER" id="PTHR33990:SF2">
    <property type="entry name" value="PHNB-LIKE DOMAIN-CONTAINING PROTEIN"/>
    <property type="match status" value="1"/>
</dbReference>
<evidence type="ECO:0000256" key="1">
    <source>
        <dbReference type="SAM" id="MobiDB-lite"/>
    </source>
</evidence>
<dbReference type="EMBL" id="BAAAQR010000004">
    <property type="protein sequence ID" value="GAA2143751.1"/>
    <property type="molecule type" value="Genomic_DNA"/>
</dbReference>
<dbReference type="InterPro" id="IPR009725">
    <property type="entry name" value="3_dmu_93_MTrfase"/>
</dbReference>
<dbReference type="InterPro" id="IPR028973">
    <property type="entry name" value="PhnB-like"/>
</dbReference>
<dbReference type="PIRSF" id="PIRSF021700">
    <property type="entry name" value="3_dmu_93_MTrfase"/>
    <property type="match status" value="1"/>
</dbReference>
<name>A0ABN2ZKQ8_9ACTN</name>
<dbReference type="PANTHER" id="PTHR33990">
    <property type="entry name" value="PROTEIN YJDN-RELATED"/>
    <property type="match status" value="1"/>
</dbReference>
<gene>
    <name evidence="3" type="ORF">GCM10009844_16510</name>
</gene>
<feature type="region of interest" description="Disordered" evidence="1">
    <location>
        <begin position="1"/>
        <end position="20"/>
    </location>
</feature>
<dbReference type="InterPro" id="IPR029068">
    <property type="entry name" value="Glyas_Bleomycin-R_OHBP_Dase"/>
</dbReference>
<evidence type="ECO:0000313" key="4">
    <source>
        <dbReference type="Proteomes" id="UP001501771"/>
    </source>
</evidence>
<keyword evidence="4" id="KW-1185">Reference proteome</keyword>
<organism evidence="3 4">
    <name type="scientific">Nocardioides koreensis</name>
    <dbReference type="NCBI Taxonomy" id="433651"/>
    <lineage>
        <taxon>Bacteria</taxon>
        <taxon>Bacillati</taxon>
        <taxon>Actinomycetota</taxon>
        <taxon>Actinomycetes</taxon>
        <taxon>Propionibacteriales</taxon>
        <taxon>Nocardioidaceae</taxon>
        <taxon>Nocardioides</taxon>
    </lineage>
</organism>
<proteinExistence type="predicted"/>